<dbReference type="InterPro" id="IPR043502">
    <property type="entry name" value="DNA/RNA_pol_sf"/>
</dbReference>
<evidence type="ECO:0000313" key="2">
    <source>
        <dbReference type="EMBL" id="KYP64051.1"/>
    </source>
</evidence>
<organism evidence="2 3">
    <name type="scientific">Cajanus cajan</name>
    <name type="common">Pigeon pea</name>
    <name type="synonym">Cajanus indicus</name>
    <dbReference type="NCBI Taxonomy" id="3821"/>
    <lineage>
        <taxon>Eukaryota</taxon>
        <taxon>Viridiplantae</taxon>
        <taxon>Streptophyta</taxon>
        <taxon>Embryophyta</taxon>
        <taxon>Tracheophyta</taxon>
        <taxon>Spermatophyta</taxon>
        <taxon>Magnoliopsida</taxon>
        <taxon>eudicotyledons</taxon>
        <taxon>Gunneridae</taxon>
        <taxon>Pentapetalae</taxon>
        <taxon>rosids</taxon>
        <taxon>fabids</taxon>
        <taxon>Fabales</taxon>
        <taxon>Fabaceae</taxon>
        <taxon>Papilionoideae</taxon>
        <taxon>50 kb inversion clade</taxon>
        <taxon>NPAAA clade</taxon>
        <taxon>indigoferoid/millettioid clade</taxon>
        <taxon>Phaseoleae</taxon>
        <taxon>Cajanus</taxon>
    </lineage>
</organism>
<dbReference type="Pfam" id="PF07727">
    <property type="entry name" value="RVT_2"/>
    <property type="match status" value="1"/>
</dbReference>
<dbReference type="Proteomes" id="UP000075243">
    <property type="component" value="Chromosome 7"/>
</dbReference>
<accession>A0A151TAI1</accession>
<dbReference type="SUPFAM" id="SSF56672">
    <property type="entry name" value="DNA/RNA polymerases"/>
    <property type="match status" value="1"/>
</dbReference>
<reference evidence="2 3" key="1">
    <citation type="journal article" date="2012" name="Nat. Biotechnol.">
        <title>Draft genome sequence of pigeonpea (Cajanus cajan), an orphan legume crop of resource-poor farmers.</title>
        <authorList>
            <person name="Varshney R.K."/>
            <person name="Chen W."/>
            <person name="Li Y."/>
            <person name="Bharti A.K."/>
            <person name="Saxena R.K."/>
            <person name="Schlueter J.A."/>
            <person name="Donoghue M.T."/>
            <person name="Azam S."/>
            <person name="Fan G."/>
            <person name="Whaley A.M."/>
            <person name="Farmer A.D."/>
            <person name="Sheridan J."/>
            <person name="Iwata A."/>
            <person name="Tuteja R."/>
            <person name="Penmetsa R.V."/>
            <person name="Wu W."/>
            <person name="Upadhyaya H.D."/>
            <person name="Yang S.P."/>
            <person name="Shah T."/>
            <person name="Saxena K.B."/>
            <person name="Michael T."/>
            <person name="McCombie W.R."/>
            <person name="Yang B."/>
            <person name="Zhang G."/>
            <person name="Yang H."/>
            <person name="Wang J."/>
            <person name="Spillane C."/>
            <person name="Cook D.R."/>
            <person name="May G.D."/>
            <person name="Xu X."/>
            <person name="Jackson S.A."/>
        </authorList>
    </citation>
    <scope>NUCLEOTIDE SEQUENCE [LARGE SCALE GENOMIC DNA]</scope>
    <source>
        <strain evidence="3">cv. Asha</strain>
    </source>
</reference>
<feature type="domain" description="Reverse transcriptase Ty1/copia-type" evidence="1">
    <location>
        <begin position="34"/>
        <end position="178"/>
    </location>
</feature>
<dbReference type="EMBL" id="CM003609">
    <property type="protein sequence ID" value="KYP64051.1"/>
    <property type="molecule type" value="Genomic_DNA"/>
</dbReference>
<dbReference type="AlphaFoldDB" id="A0A151TAI1"/>
<gene>
    <name evidence="2" type="ORF">KK1_018638</name>
</gene>
<name>A0A151TAI1_CAJCA</name>
<dbReference type="InterPro" id="IPR013103">
    <property type="entry name" value="RVT_2"/>
</dbReference>
<proteinExistence type="predicted"/>
<dbReference type="STRING" id="3821.A0A151TAI1"/>
<dbReference type="Gramene" id="C.cajan_18107.t">
    <property type="protein sequence ID" value="C.cajan_18107.t.cds1"/>
    <property type="gene ID" value="C.cajan_18107"/>
</dbReference>
<keyword evidence="3" id="KW-1185">Reference proteome</keyword>
<evidence type="ECO:0000259" key="1">
    <source>
        <dbReference type="Pfam" id="PF07727"/>
    </source>
</evidence>
<protein>
    <submittedName>
        <fullName evidence="2">Retrovirus-related Pol polyprotein from transposon TNT 1-94</fullName>
    </submittedName>
</protein>
<sequence>MYTAIADPIHYEKATKSEKRRRAMDAKIEAIEDNDTWELVDLPIGGKIVGVKWIYETKLNEKGEVDKFKARLVVKGHAQRYGIDYTEVFAPMACMETIRLVIAFATQRGWSIHQLDEKSAFLQRELIEDVFFIEQPCGYIQKGKDHKVYKLKKALYGLKQAPCAWYTLIEAYFIKEEFS</sequence>
<evidence type="ECO:0000313" key="3">
    <source>
        <dbReference type="Proteomes" id="UP000075243"/>
    </source>
</evidence>